<dbReference type="Proteomes" id="UP000219036">
    <property type="component" value="Unassembled WGS sequence"/>
</dbReference>
<feature type="transmembrane region" description="Helical" evidence="11">
    <location>
        <begin position="21"/>
        <end position="41"/>
    </location>
</feature>
<accession>A0A285NF22</accession>
<name>A0A285NF22_9AQUI</name>
<dbReference type="InterPro" id="IPR045851">
    <property type="entry name" value="AMP-bd_C_sf"/>
</dbReference>
<dbReference type="Gene3D" id="3.30.300.30">
    <property type="match status" value="1"/>
</dbReference>
<proteinExistence type="inferred from homology"/>
<dbReference type="InterPro" id="IPR006182">
    <property type="entry name" value="FliF_N_dom"/>
</dbReference>
<dbReference type="PIRSF" id="PIRSF004862">
    <property type="entry name" value="FliF"/>
    <property type="match status" value="1"/>
</dbReference>
<sequence>MDINQLKERALDLGKRFATPRNIAILLAGFLLISILGYVAYRSVSTTEYAVLYTNLSPDDAGKILTVLQEEKIPYKVEGGGSIILVPKDKVYDIRLKLAAKGLPSSQTVGFEIFEEPKMGITQFQENVNYLRALEGELARTIRQLDPVQNVRVNIALPKESIFVREEEEPKASVVVKLWPGKDLSKEQVKAIVFLVSHAVPRLKPDNVTVVDNRGRVLSDLLDEESQFAATDKTVQLKKKLERQIERNIQTMLAKALGSDKVVVRASVELEIAKVRQKDEIVDPDKVAVVSERKIQEKLRETETPAVTPPGTPTNVPPVMQGTQTVVNRDKSKKDQTKNYEVTKSYISTDRNVFKIKRLSVGVLIDGKYEKQVDKEGKVTYKFIPRSPEEIKTYENLIKSAIGYDPKRGDQITVASVPFETKPEVVEEKPAVTNWILIGGIAFLVVLILAVATFMVLKTLKGKKKKEEIPLPPGVTPEMAAGVYALHEKEMEEFKLEKEPVFQKLVEIAEESPELIADLVSKWLKEEGK</sequence>
<evidence type="ECO:0000259" key="12">
    <source>
        <dbReference type="Pfam" id="PF01514"/>
    </source>
</evidence>
<evidence type="ECO:0000256" key="7">
    <source>
        <dbReference type="ARBA" id="ARBA00023136"/>
    </source>
</evidence>
<evidence type="ECO:0000256" key="8">
    <source>
        <dbReference type="ARBA" id="ARBA00023143"/>
    </source>
</evidence>
<dbReference type="Pfam" id="PF08345">
    <property type="entry name" value="YscJ_FliF_C"/>
    <property type="match status" value="1"/>
</dbReference>
<dbReference type="InterPro" id="IPR000067">
    <property type="entry name" value="FlgMring_FliF"/>
</dbReference>
<dbReference type="PANTHER" id="PTHR30046:SF0">
    <property type="entry name" value="FLAGELLAR M-RING PROTEIN"/>
    <property type="match status" value="1"/>
</dbReference>
<dbReference type="Pfam" id="PF01514">
    <property type="entry name" value="YscJ_FliF"/>
    <property type="match status" value="1"/>
</dbReference>
<gene>
    <name evidence="14" type="ORF">SAMN06265182_1160</name>
</gene>
<keyword evidence="4" id="KW-1003">Cell membrane</keyword>
<feature type="domain" description="Flagellar M-ring N-terminal" evidence="12">
    <location>
        <begin position="45"/>
        <end position="219"/>
    </location>
</feature>
<keyword evidence="14" id="KW-0282">Flagellum</keyword>
<evidence type="ECO:0000313" key="15">
    <source>
        <dbReference type="Proteomes" id="UP000219036"/>
    </source>
</evidence>
<dbReference type="OrthoDB" id="9807026at2"/>
<evidence type="ECO:0000256" key="5">
    <source>
        <dbReference type="ARBA" id="ARBA00022692"/>
    </source>
</evidence>
<keyword evidence="6 11" id="KW-1133">Transmembrane helix</keyword>
<evidence type="ECO:0000256" key="2">
    <source>
        <dbReference type="ARBA" id="ARBA00004651"/>
    </source>
</evidence>
<comment type="subcellular location">
    <subcellularLocation>
        <location evidence="1 9">Bacterial flagellum basal body</location>
    </subcellularLocation>
    <subcellularLocation>
        <location evidence="2">Cell membrane</location>
        <topology evidence="2">Multi-pass membrane protein</topology>
    </subcellularLocation>
</comment>
<dbReference type="NCBIfam" id="TIGR00206">
    <property type="entry name" value="fliF"/>
    <property type="match status" value="1"/>
</dbReference>
<dbReference type="GO" id="GO:0005886">
    <property type="term" value="C:plasma membrane"/>
    <property type="evidence" value="ECO:0007669"/>
    <property type="project" value="UniProtKB-SubCell"/>
</dbReference>
<keyword evidence="15" id="KW-1185">Reference proteome</keyword>
<keyword evidence="5 11" id="KW-0812">Transmembrane</keyword>
<dbReference type="GO" id="GO:0071973">
    <property type="term" value="P:bacterial-type flagellum-dependent cell motility"/>
    <property type="evidence" value="ECO:0007669"/>
    <property type="project" value="InterPro"/>
</dbReference>
<dbReference type="AlphaFoldDB" id="A0A285NF22"/>
<dbReference type="InterPro" id="IPR013556">
    <property type="entry name" value="Flag_M-ring_C"/>
</dbReference>
<comment type="similarity">
    <text evidence="3 9">Belongs to the FliF family.</text>
</comment>
<feature type="domain" description="Flagellar M-ring C-terminal" evidence="13">
    <location>
        <begin position="253"/>
        <end position="419"/>
    </location>
</feature>
<dbReference type="GO" id="GO:0009431">
    <property type="term" value="C:bacterial-type flagellum basal body, MS ring"/>
    <property type="evidence" value="ECO:0007669"/>
    <property type="project" value="InterPro"/>
</dbReference>
<feature type="transmembrane region" description="Helical" evidence="11">
    <location>
        <begin position="435"/>
        <end position="457"/>
    </location>
</feature>
<evidence type="ECO:0000256" key="11">
    <source>
        <dbReference type="SAM" id="Phobius"/>
    </source>
</evidence>
<dbReference type="InterPro" id="IPR043427">
    <property type="entry name" value="YscJ/FliF"/>
</dbReference>
<evidence type="ECO:0000256" key="3">
    <source>
        <dbReference type="ARBA" id="ARBA00007971"/>
    </source>
</evidence>
<comment type="function">
    <text evidence="9">The M ring may be actively involved in energy transduction.</text>
</comment>
<evidence type="ECO:0000256" key="1">
    <source>
        <dbReference type="ARBA" id="ARBA00004117"/>
    </source>
</evidence>
<organism evidence="14 15">
    <name type="scientific">Persephonella hydrogeniphila</name>
    <dbReference type="NCBI Taxonomy" id="198703"/>
    <lineage>
        <taxon>Bacteria</taxon>
        <taxon>Pseudomonadati</taxon>
        <taxon>Aquificota</taxon>
        <taxon>Aquificia</taxon>
        <taxon>Aquificales</taxon>
        <taxon>Hydrogenothermaceae</taxon>
        <taxon>Persephonella</taxon>
    </lineage>
</organism>
<protein>
    <recommendedName>
        <fullName evidence="9">Flagellar M-ring protein</fullName>
    </recommendedName>
</protein>
<keyword evidence="7 11" id="KW-0472">Membrane</keyword>
<evidence type="ECO:0000313" key="14">
    <source>
        <dbReference type="EMBL" id="SNZ08102.1"/>
    </source>
</evidence>
<keyword evidence="14" id="KW-0969">Cilium</keyword>
<dbReference type="GO" id="GO:0003774">
    <property type="term" value="F:cytoskeletal motor activity"/>
    <property type="evidence" value="ECO:0007669"/>
    <property type="project" value="InterPro"/>
</dbReference>
<evidence type="ECO:0000256" key="9">
    <source>
        <dbReference type="PIRNR" id="PIRNR004862"/>
    </source>
</evidence>
<evidence type="ECO:0000256" key="4">
    <source>
        <dbReference type="ARBA" id="ARBA00022475"/>
    </source>
</evidence>
<dbReference type="PANTHER" id="PTHR30046">
    <property type="entry name" value="FLAGELLAR M-RING PROTEIN"/>
    <property type="match status" value="1"/>
</dbReference>
<evidence type="ECO:0000259" key="13">
    <source>
        <dbReference type="Pfam" id="PF08345"/>
    </source>
</evidence>
<keyword evidence="14" id="KW-0966">Cell projection</keyword>
<feature type="region of interest" description="Disordered" evidence="10">
    <location>
        <begin position="298"/>
        <end position="317"/>
    </location>
</feature>
<reference evidence="15" key="1">
    <citation type="submission" date="2017-09" db="EMBL/GenBank/DDBJ databases">
        <authorList>
            <person name="Varghese N."/>
            <person name="Submissions S."/>
        </authorList>
    </citation>
    <scope>NUCLEOTIDE SEQUENCE [LARGE SCALE GENOMIC DNA]</scope>
    <source>
        <strain evidence="15">DSM 15103</strain>
    </source>
</reference>
<evidence type="ECO:0000256" key="6">
    <source>
        <dbReference type="ARBA" id="ARBA00022989"/>
    </source>
</evidence>
<feature type="compositionally biased region" description="Pro residues" evidence="10">
    <location>
        <begin position="307"/>
        <end position="316"/>
    </location>
</feature>
<dbReference type="RefSeq" id="WP_097000335.1">
    <property type="nucleotide sequence ID" value="NZ_OBEI01000004.1"/>
</dbReference>
<keyword evidence="8 9" id="KW-0975">Bacterial flagellum</keyword>
<dbReference type="PRINTS" id="PR01009">
    <property type="entry name" value="FLGMRINGFLIF"/>
</dbReference>
<dbReference type="EMBL" id="OBEI01000004">
    <property type="protein sequence ID" value="SNZ08102.1"/>
    <property type="molecule type" value="Genomic_DNA"/>
</dbReference>
<evidence type="ECO:0000256" key="10">
    <source>
        <dbReference type="SAM" id="MobiDB-lite"/>
    </source>
</evidence>